<protein>
    <submittedName>
        <fullName evidence="1">Uncharacterized protein</fullName>
    </submittedName>
</protein>
<dbReference type="Proteomes" id="UP001374599">
    <property type="component" value="Unassembled WGS sequence"/>
</dbReference>
<keyword evidence="2" id="KW-1185">Reference proteome</keyword>
<evidence type="ECO:0000313" key="1">
    <source>
        <dbReference type="EMBL" id="GMQ65002.1"/>
    </source>
</evidence>
<reference evidence="1" key="1">
    <citation type="submission" date="2023-09" db="EMBL/GenBank/DDBJ databases">
        <title>Vallitalea sediminicola and Vallitalea maricola sp. nov., anaerobic bacteria isolated from marine sediment.</title>
        <authorList>
            <person name="Hirano S."/>
            <person name="Maeda A."/>
            <person name="Terahara T."/>
            <person name="Mori K."/>
            <person name="Hamada M."/>
            <person name="Matsumoto R."/>
            <person name="Kobayashi T."/>
        </authorList>
    </citation>
    <scope>NUCLEOTIDE SEQUENCE</scope>
    <source>
        <strain evidence="1">AN17-2</strain>
    </source>
</reference>
<gene>
    <name evidence="1" type="ORF">AN2V17_42440</name>
</gene>
<accession>A0ACB5UQV6</accession>
<proteinExistence type="predicted"/>
<dbReference type="EMBL" id="BTPU01000092">
    <property type="protein sequence ID" value="GMQ65002.1"/>
    <property type="molecule type" value="Genomic_DNA"/>
</dbReference>
<comment type="caution">
    <text evidence="1">The sequence shown here is derived from an EMBL/GenBank/DDBJ whole genome shotgun (WGS) entry which is preliminary data.</text>
</comment>
<sequence>MNKNDWKNISGDYYDWKITNKPERPYIHDYSKTVTMKLFCSIPDNKGNSIVACKFDEVLEIIKKIDFITRGIDKIIYLVGWQFQGHDDKYPSWSQVNEDLKREEDDTSLDSLKWLMNEALKYNTTVSLHINMTDAYKDSPLWDTYVENDLISKNEDGSLLKIGTWNHKDSYQVCYKNEWESGYAVKRIDDLLKMLPIKRAGTVHIDAFFARESKGHDISLDEEQIYRRKIIRYWRDKGIDVTSEFIYREKGIDDLIGLVPMVWHINQNVQDYLERPATLLTGGRINRDLKDYDEKLGNLFGESIHGEGLLINQSDLTVIQPNWENDFIKAFCLEVTPWYFLNQLERLEVKGLMPNRLAYYTNEVVVKENEKQIVCGDRVIKDDTNIFMETYWTTNKEIMAYSAEGYKNKQWRLPESWKSVEKVSISKITSDGLISLINTVPVKDKLLKLSLEAQHGILIEPVKQ</sequence>
<organism evidence="1 2">
    <name type="scientific">Vallitalea maricola</name>
    <dbReference type="NCBI Taxonomy" id="3074433"/>
    <lineage>
        <taxon>Bacteria</taxon>
        <taxon>Bacillati</taxon>
        <taxon>Bacillota</taxon>
        <taxon>Clostridia</taxon>
        <taxon>Lachnospirales</taxon>
        <taxon>Vallitaleaceae</taxon>
        <taxon>Vallitalea</taxon>
    </lineage>
</organism>
<name>A0ACB5UQV6_9FIRM</name>
<evidence type="ECO:0000313" key="2">
    <source>
        <dbReference type="Proteomes" id="UP001374599"/>
    </source>
</evidence>